<evidence type="ECO:0000256" key="3">
    <source>
        <dbReference type="ARBA" id="ARBA00022723"/>
    </source>
</evidence>
<dbReference type="PANTHER" id="PTHR10942">
    <property type="entry name" value="LEISHMANOLYSIN-LIKE PEPTIDASE"/>
    <property type="match status" value="1"/>
</dbReference>
<dbReference type="GO" id="GO:0005737">
    <property type="term" value="C:cytoplasm"/>
    <property type="evidence" value="ECO:0007669"/>
    <property type="project" value="TreeGrafter"/>
</dbReference>
<dbReference type="SUPFAM" id="SSF55486">
    <property type="entry name" value="Metalloproteases ('zincins'), catalytic domain"/>
    <property type="match status" value="1"/>
</dbReference>
<organism evidence="12 13">
    <name type="scientific">Acanthosepion pharaonis</name>
    <name type="common">Pharaoh cuttlefish</name>
    <name type="synonym">Sepia pharaonis</name>
    <dbReference type="NCBI Taxonomy" id="158019"/>
    <lineage>
        <taxon>Eukaryota</taxon>
        <taxon>Metazoa</taxon>
        <taxon>Spiralia</taxon>
        <taxon>Lophotrochozoa</taxon>
        <taxon>Mollusca</taxon>
        <taxon>Cephalopoda</taxon>
        <taxon>Coleoidea</taxon>
        <taxon>Decapodiformes</taxon>
        <taxon>Sepiida</taxon>
        <taxon>Sepiina</taxon>
        <taxon>Sepiidae</taxon>
        <taxon>Acanthosepion</taxon>
    </lineage>
</organism>
<feature type="transmembrane region" description="Helical" evidence="11">
    <location>
        <begin position="184"/>
        <end position="204"/>
    </location>
</feature>
<dbReference type="GO" id="GO:0016020">
    <property type="term" value="C:membrane"/>
    <property type="evidence" value="ECO:0007669"/>
    <property type="project" value="InterPro"/>
</dbReference>
<dbReference type="GO" id="GO:0006508">
    <property type="term" value="P:proteolysis"/>
    <property type="evidence" value="ECO:0007669"/>
    <property type="project" value="UniProtKB-KW"/>
</dbReference>
<dbReference type="EC" id="3.4.24.-" evidence="10"/>
<comment type="cofactor">
    <cofactor evidence="9 10">
        <name>Zn(2+)</name>
        <dbReference type="ChEBI" id="CHEBI:29105"/>
    </cofactor>
    <text evidence="9 10">Binds 1 zinc ion per subunit.</text>
</comment>
<dbReference type="GO" id="GO:0004222">
    <property type="term" value="F:metalloendopeptidase activity"/>
    <property type="evidence" value="ECO:0007669"/>
    <property type="project" value="UniProtKB-UniRule"/>
</dbReference>
<keyword evidence="11" id="KW-0812">Transmembrane</keyword>
<evidence type="ECO:0000256" key="11">
    <source>
        <dbReference type="SAM" id="Phobius"/>
    </source>
</evidence>
<dbReference type="GO" id="GO:0007155">
    <property type="term" value="P:cell adhesion"/>
    <property type="evidence" value="ECO:0007669"/>
    <property type="project" value="InterPro"/>
</dbReference>
<dbReference type="Proteomes" id="UP000597762">
    <property type="component" value="Unassembled WGS sequence"/>
</dbReference>
<keyword evidence="11" id="KW-0472">Membrane</keyword>
<dbReference type="GO" id="GO:0046872">
    <property type="term" value="F:metal ion binding"/>
    <property type="evidence" value="ECO:0007669"/>
    <property type="project" value="UniProtKB-KW"/>
</dbReference>
<keyword evidence="13" id="KW-1185">Reference proteome</keyword>
<dbReference type="Gene3D" id="3.10.170.20">
    <property type="match status" value="1"/>
</dbReference>
<evidence type="ECO:0000256" key="4">
    <source>
        <dbReference type="ARBA" id="ARBA00022801"/>
    </source>
</evidence>
<gene>
    <name evidence="12" type="ORF">SPHA_65691</name>
</gene>
<evidence type="ECO:0000313" key="13">
    <source>
        <dbReference type="Proteomes" id="UP000597762"/>
    </source>
</evidence>
<dbReference type="PANTHER" id="PTHR10942:SF0">
    <property type="entry name" value="LEISHMANOLYSIN-LIKE PEPTIDASE"/>
    <property type="match status" value="1"/>
</dbReference>
<evidence type="ECO:0000256" key="1">
    <source>
        <dbReference type="ARBA" id="ARBA00005860"/>
    </source>
</evidence>
<comment type="similarity">
    <text evidence="1 10">Belongs to the peptidase M8 family.</text>
</comment>
<keyword evidence="6 9" id="KW-0482">Metalloprotease</keyword>
<feature type="binding site" evidence="9">
    <location>
        <position position="113"/>
    </location>
    <ligand>
        <name>Zn(2+)</name>
        <dbReference type="ChEBI" id="CHEBI:29105"/>
        <note>catalytic</note>
    </ligand>
</feature>
<dbReference type="AlphaFoldDB" id="A0A812DZU3"/>
<dbReference type="Pfam" id="PF01457">
    <property type="entry name" value="Peptidase_M8"/>
    <property type="match status" value="1"/>
</dbReference>
<evidence type="ECO:0000256" key="7">
    <source>
        <dbReference type="ARBA" id="ARBA00039717"/>
    </source>
</evidence>
<accession>A0A812DZU3</accession>
<name>A0A812DZU3_ACAPH</name>
<evidence type="ECO:0000313" key="12">
    <source>
        <dbReference type="EMBL" id="CAE1314619.1"/>
    </source>
</evidence>
<evidence type="ECO:0000256" key="9">
    <source>
        <dbReference type="PIRSR" id="PIRSR601577-2"/>
    </source>
</evidence>
<dbReference type="EMBL" id="CAHIKZ030004725">
    <property type="protein sequence ID" value="CAE1314619.1"/>
    <property type="molecule type" value="Genomic_DNA"/>
</dbReference>
<keyword evidence="2 10" id="KW-0645">Protease</keyword>
<evidence type="ECO:0000256" key="8">
    <source>
        <dbReference type="PIRSR" id="PIRSR601577-1"/>
    </source>
</evidence>
<protein>
    <recommendedName>
        <fullName evidence="7 10">Leishmanolysin-like peptidase</fullName>
        <ecNumber evidence="10">3.4.24.-</ecNumber>
    </recommendedName>
</protein>
<keyword evidence="5 9" id="KW-0862">Zinc</keyword>
<feature type="binding site" evidence="9">
    <location>
        <position position="109"/>
    </location>
    <ligand>
        <name>Zn(2+)</name>
        <dbReference type="ChEBI" id="CHEBI:29105"/>
        <note>catalytic</note>
    </ligand>
</feature>
<keyword evidence="4 10" id="KW-0378">Hydrolase</keyword>
<comment type="caution">
    <text evidence="12">The sequence shown here is derived from an EMBL/GenBank/DDBJ whole genome shotgun (WGS) entry which is preliminary data.</text>
</comment>
<evidence type="ECO:0000256" key="6">
    <source>
        <dbReference type="ARBA" id="ARBA00023049"/>
    </source>
</evidence>
<sequence>MQYCVGKCAKKTICGDITIPEEHLETCYCVHCDSDGYQQRGTKGPGVNNTDFILYVAALSSERCHHGNTIAYAAYCQQERSLDRPVAGYFSICPNSLSTSPQLLSTIKHEILHALGFTAGLYAFYRDRDGNPLTNRSENLDAFFSPFSFTNFPFSFFDFLFLIFPFLFFLFSIFLCLFSFLFPFLSFFVLFVLFCSFCPFLFFFNFLLFFYFLFLAFFAFFSFFSFPVLLSLFLLFLV</sequence>
<evidence type="ECO:0000256" key="5">
    <source>
        <dbReference type="ARBA" id="ARBA00022833"/>
    </source>
</evidence>
<proteinExistence type="inferred from homology"/>
<evidence type="ECO:0000256" key="10">
    <source>
        <dbReference type="RuleBase" id="RU366077"/>
    </source>
</evidence>
<dbReference type="InterPro" id="IPR001577">
    <property type="entry name" value="Peptidase_M8"/>
</dbReference>
<keyword evidence="11" id="KW-1133">Transmembrane helix</keyword>
<feature type="active site" evidence="8">
    <location>
        <position position="110"/>
    </location>
</feature>
<keyword evidence="3 9" id="KW-0479">Metal-binding</keyword>
<feature type="transmembrane region" description="Helical" evidence="11">
    <location>
        <begin position="154"/>
        <end position="177"/>
    </location>
</feature>
<dbReference type="OrthoDB" id="527990at2759"/>
<reference evidence="12" key="1">
    <citation type="submission" date="2021-01" db="EMBL/GenBank/DDBJ databases">
        <authorList>
            <person name="Li R."/>
            <person name="Bekaert M."/>
        </authorList>
    </citation>
    <scope>NUCLEOTIDE SEQUENCE</scope>
    <source>
        <strain evidence="12">Farmed</strain>
    </source>
</reference>
<evidence type="ECO:0000256" key="2">
    <source>
        <dbReference type="ARBA" id="ARBA00022670"/>
    </source>
</evidence>
<feature type="transmembrane region" description="Helical" evidence="11">
    <location>
        <begin position="210"/>
        <end position="237"/>
    </location>
</feature>